<dbReference type="SMART" id="SM00367">
    <property type="entry name" value="LRR_CC"/>
    <property type="match status" value="2"/>
</dbReference>
<dbReference type="InterPro" id="IPR032675">
    <property type="entry name" value="LRR_dom_sf"/>
</dbReference>
<accession>A0A0D2NYV1</accession>
<evidence type="ECO:0000313" key="3">
    <source>
        <dbReference type="Proteomes" id="UP000054270"/>
    </source>
</evidence>
<dbReference type="Gene3D" id="3.80.10.10">
    <property type="entry name" value="Ribonuclease Inhibitor"/>
    <property type="match status" value="1"/>
</dbReference>
<reference evidence="3" key="1">
    <citation type="submission" date="2014-04" db="EMBL/GenBank/DDBJ databases">
        <title>Evolutionary Origins and Diversification of the Mycorrhizal Mutualists.</title>
        <authorList>
            <consortium name="DOE Joint Genome Institute"/>
            <consortium name="Mycorrhizal Genomics Consortium"/>
            <person name="Kohler A."/>
            <person name="Kuo A."/>
            <person name="Nagy L.G."/>
            <person name="Floudas D."/>
            <person name="Copeland A."/>
            <person name="Barry K.W."/>
            <person name="Cichocki N."/>
            <person name="Veneault-Fourrey C."/>
            <person name="LaButti K."/>
            <person name="Lindquist E.A."/>
            <person name="Lipzen A."/>
            <person name="Lundell T."/>
            <person name="Morin E."/>
            <person name="Murat C."/>
            <person name="Riley R."/>
            <person name="Ohm R."/>
            <person name="Sun H."/>
            <person name="Tunlid A."/>
            <person name="Henrissat B."/>
            <person name="Grigoriev I.V."/>
            <person name="Hibbett D.S."/>
            <person name="Martin F."/>
        </authorList>
    </citation>
    <scope>NUCLEOTIDE SEQUENCE [LARGE SCALE GENOMIC DNA]</scope>
    <source>
        <strain evidence="3">FD-334 SS-4</strain>
    </source>
</reference>
<dbReference type="Proteomes" id="UP000054270">
    <property type="component" value="Unassembled WGS sequence"/>
</dbReference>
<name>A0A0D2NYV1_HYPSF</name>
<sequence>MLLTDLPIEILPEIIDHVAKPQHLAHLCLVNKAFHRFAVPKLYERVYIYSWHREGKAKACKVQYVEENRVNILNQVIQLFDTLSRYVYLANHLRRLEIRDFPKALTAVDNDILNHVLHGLKNCHNLRSCTWTRDGSLNSDVLKTLQSCDNLRDLEFNGHNEGHYDARLLPGFTKLERILIIMPSQAVISQLSPWFTESGSMLRSFTLICKGSNLITDALLQSIAPCLPNLQHLNLTGCPKVTHNGVWAIISSTVSGLLGLGLEGVSMRFDMAILANRCLTTGSLSLLRSITLTVHQQLSMKEWIHDVLNLISASPLERFQIYSIGVSFEALITEDLWNNLVLTHASRLVRISVHRMLISLEAIANICSQCTNLEELFVVMESSALDDLANYLSLAKKLRTVHINSPIDASTDVYPFVLKVDRALSIIKRCNPALNQLGCNSKVWQVDRQIIREDDGTLRSERVLAPYGSPDIPEQFTVVRT</sequence>
<evidence type="ECO:0000259" key="1">
    <source>
        <dbReference type="PROSITE" id="PS50181"/>
    </source>
</evidence>
<dbReference type="InterPro" id="IPR001810">
    <property type="entry name" value="F-box_dom"/>
</dbReference>
<proteinExistence type="predicted"/>
<dbReference type="Pfam" id="PF12937">
    <property type="entry name" value="F-box-like"/>
    <property type="match status" value="1"/>
</dbReference>
<dbReference type="SUPFAM" id="SSF52047">
    <property type="entry name" value="RNI-like"/>
    <property type="match status" value="1"/>
</dbReference>
<dbReference type="GO" id="GO:0019005">
    <property type="term" value="C:SCF ubiquitin ligase complex"/>
    <property type="evidence" value="ECO:0007669"/>
    <property type="project" value="TreeGrafter"/>
</dbReference>
<keyword evidence="3" id="KW-1185">Reference proteome</keyword>
<dbReference type="PROSITE" id="PS50181">
    <property type="entry name" value="FBOX"/>
    <property type="match status" value="1"/>
</dbReference>
<dbReference type="STRING" id="945553.A0A0D2NYV1"/>
<evidence type="ECO:0000313" key="2">
    <source>
        <dbReference type="EMBL" id="KJA23909.1"/>
    </source>
</evidence>
<organism evidence="2 3">
    <name type="scientific">Hypholoma sublateritium (strain FD-334 SS-4)</name>
    <dbReference type="NCBI Taxonomy" id="945553"/>
    <lineage>
        <taxon>Eukaryota</taxon>
        <taxon>Fungi</taxon>
        <taxon>Dikarya</taxon>
        <taxon>Basidiomycota</taxon>
        <taxon>Agaricomycotina</taxon>
        <taxon>Agaricomycetes</taxon>
        <taxon>Agaricomycetidae</taxon>
        <taxon>Agaricales</taxon>
        <taxon>Agaricineae</taxon>
        <taxon>Strophariaceae</taxon>
        <taxon>Hypholoma</taxon>
    </lineage>
</organism>
<protein>
    <recommendedName>
        <fullName evidence="1">F-box domain-containing protein</fullName>
    </recommendedName>
</protein>
<dbReference type="PANTHER" id="PTHR13318">
    <property type="entry name" value="PARTNER OF PAIRED, ISOFORM B-RELATED"/>
    <property type="match status" value="1"/>
</dbReference>
<dbReference type="EMBL" id="KN817540">
    <property type="protein sequence ID" value="KJA23909.1"/>
    <property type="molecule type" value="Genomic_DNA"/>
</dbReference>
<feature type="domain" description="F-box" evidence="1">
    <location>
        <begin position="1"/>
        <end position="46"/>
    </location>
</feature>
<dbReference type="OrthoDB" id="2585512at2759"/>
<dbReference type="GO" id="GO:0031146">
    <property type="term" value="P:SCF-dependent proteasomal ubiquitin-dependent protein catabolic process"/>
    <property type="evidence" value="ECO:0007669"/>
    <property type="project" value="TreeGrafter"/>
</dbReference>
<dbReference type="OMA" id="CTNLRSC"/>
<dbReference type="AlphaFoldDB" id="A0A0D2NYV1"/>
<gene>
    <name evidence="2" type="ORF">HYPSUDRAFT_66002</name>
</gene>
<dbReference type="InterPro" id="IPR006553">
    <property type="entry name" value="Leu-rich_rpt_Cys-con_subtyp"/>
</dbReference>